<protein>
    <submittedName>
        <fullName evidence="1">Uncharacterized protein</fullName>
    </submittedName>
</protein>
<dbReference type="RefSeq" id="WP_142590760.1">
    <property type="nucleotide sequence ID" value="NZ_CABFWF030000001.1"/>
</dbReference>
<keyword evidence="2" id="KW-1185">Reference proteome</keyword>
<evidence type="ECO:0000313" key="1">
    <source>
        <dbReference type="EMBL" id="CAD7023088.1"/>
    </source>
</evidence>
<organism evidence="1 2">
    <name type="scientific">Pseudorhizobium endolithicum</name>
    <dbReference type="NCBI Taxonomy" id="1191678"/>
    <lineage>
        <taxon>Bacteria</taxon>
        <taxon>Pseudomonadati</taxon>
        <taxon>Pseudomonadota</taxon>
        <taxon>Alphaproteobacteria</taxon>
        <taxon>Hyphomicrobiales</taxon>
        <taxon>Rhizobiaceae</taxon>
        <taxon>Rhizobium/Agrobacterium group</taxon>
        <taxon>Pseudorhizobium</taxon>
    </lineage>
</organism>
<evidence type="ECO:0000313" key="2">
    <source>
        <dbReference type="Proteomes" id="UP000606921"/>
    </source>
</evidence>
<name>A0ABM8PCG0_9HYPH</name>
<accession>A0ABM8PCG0</accession>
<reference evidence="1 2" key="1">
    <citation type="submission" date="2020-11" db="EMBL/GenBank/DDBJ databases">
        <authorList>
            <person name="Lassalle F."/>
        </authorList>
    </citation>
    <scope>NUCLEOTIDE SEQUENCE [LARGE SCALE GENOMIC DNA]</scope>
    <source>
        <strain evidence="1 2">JC140</strain>
    </source>
</reference>
<sequence>MTWQKKYRWTRTWGDELGLDDKPHEDFVGWDGEVNIGRIYLDRQTLKAGKWRWALQYPEGGKPFMPNTGWLPTAAEAARHVEEAWDEQKARLGR</sequence>
<proteinExistence type="predicted"/>
<gene>
    <name evidence="1" type="ORF">REJC140_00089</name>
</gene>
<dbReference type="EMBL" id="CABFWF030000001">
    <property type="protein sequence ID" value="CAD7023088.1"/>
    <property type="molecule type" value="Genomic_DNA"/>
</dbReference>
<dbReference type="Proteomes" id="UP000606921">
    <property type="component" value="Unassembled WGS sequence"/>
</dbReference>
<comment type="caution">
    <text evidence="1">The sequence shown here is derived from an EMBL/GenBank/DDBJ whole genome shotgun (WGS) entry which is preliminary data.</text>
</comment>